<dbReference type="InterPro" id="IPR012338">
    <property type="entry name" value="Beta-lactam/transpept-like"/>
</dbReference>
<dbReference type="Gene3D" id="3.40.710.10">
    <property type="entry name" value="DD-peptidase/beta-lactamase superfamily"/>
    <property type="match status" value="1"/>
</dbReference>
<dbReference type="AlphaFoldDB" id="A0A7I9XRI1"/>
<organism evidence="2 3">
    <name type="scientific">Mycolicibacter senuensis</name>
    <dbReference type="NCBI Taxonomy" id="386913"/>
    <lineage>
        <taxon>Bacteria</taxon>
        <taxon>Bacillati</taxon>
        <taxon>Actinomycetota</taxon>
        <taxon>Actinomycetes</taxon>
        <taxon>Mycobacteriales</taxon>
        <taxon>Mycobacteriaceae</taxon>
        <taxon>Mycolicibacter</taxon>
    </lineage>
</organism>
<accession>A0A7I9XRI1</accession>
<dbReference type="PANTHER" id="PTHR43319">
    <property type="entry name" value="BETA-LACTAMASE-RELATED"/>
    <property type="match status" value="1"/>
</dbReference>
<evidence type="ECO:0000313" key="3">
    <source>
        <dbReference type="Proteomes" id="UP000465263"/>
    </source>
</evidence>
<sequence>MALLHQWKRTESLRHLDVLPAALVAASFNPFGLLARASSLPRDIKPWDGDYNRDEVRAVEIPSANGIGTASAIARLYGAAATADPLLALDAGVRDALTALPDPPSRGERDKVLGVEVMFSLGLSKPAFGAVFGSTDKAYGTPGFGGSFGFADPDTGVGYSYVMNRLGFHLYSDPRELALRQALFGEVLGARPQT</sequence>
<evidence type="ECO:0000313" key="2">
    <source>
        <dbReference type="EMBL" id="GFG72612.1"/>
    </source>
</evidence>
<dbReference type="SUPFAM" id="SSF56601">
    <property type="entry name" value="beta-lactamase/transpeptidase-like"/>
    <property type="match status" value="1"/>
</dbReference>
<dbReference type="InterPro" id="IPR001466">
    <property type="entry name" value="Beta-lactam-related"/>
</dbReference>
<dbReference type="Pfam" id="PF00144">
    <property type="entry name" value="Beta-lactamase"/>
    <property type="match status" value="1"/>
</dbReference>
<reference evidence="2 3" key="1">
    <citation type="journal article" date="2019" name="Emerg. Microbes Infect.">
        <title>Comprehensive subspecies identification of 175 nontuberculous mycobacteria species based on 7547 genomic profiles.</title>
        <authorList>
            <person name="Matsumoto Y."/>
            <person name="Kinjo T."/>
            <person name="Motooka D."/>
            <person name="Nabeya D."/>
            <person name="Jung N."/>
            <person name="Uechi K."/>
            <person name="Horii T."/>
            <person name="Iida T."/>
            <person name="Fujita J."/>
            <person name="Nakamura S."/>
        </authorList>
    </citation>
    <scope>NUCLEOTIDE SEQUENCE [LARGE SCALE GENOMIC DNA]</scope>
    <source>
        <strain evidence="2 3">JCM 16017</strain>
    </source>
</reference>
<dbReference type="EMBL" id="BLKV01000003">
    <property type="protein sequence ID" value="GFG72612.1"/>
    <property type="molecule type" value="Genomic_DNA"/>
</dbReference>
<name>A0A7I9XRI1_9MYCO</name>
<keyword evidence="3" id="KW-1185">Reference proteome</keyword>
<evidence type="ECO:0000259" key="1">
    <source>
        <dbReference type="Pfam" id="PF00144"/>
    </source>
</evidence>
<proteinExistence type="predicted"/>
<dbReference type="InterPro" id="IPR052907">
    <property type="entry name" value="Beta-lactamase/esterase"/>
</dbReference>
<protein>
    <recommendedName>
        <fullName evidence="1">Beta-lactamase-related domain-containing protein</fullName>
    </recommendedName>
</protein>
<feature type="domain" description="Beta-lactamase-related" evidence="1">
    <location>
        <begin position="48"/>
        <end position="176"/>
    </location>
</feature>
<comment type="caution">
    <text evidence="2">The sequence shown here is derived from an EMBL/GenBank/DDBJ whole genome shotgun (WGS) entry which is preliminary data.</text>
</comment>
<gene>
    <name evidence="2" type="ORF">MSEN_43320</name>
</gene>
<dbReference type="PANTHER" id="PTHR43319:SF3">
    <property type="entry name" value="BETA-LACTAMASE-RELATED DOMAIN-CONTAINING PROTEIN"/>
    <property type="match status" value="1"/>
</dbReference>
<dbReference type="Proteomes" id="UP000465263">
    <property type="component" value="Unassembled WGS sequence"/>
</dbReference>